<dbReference type="EMBL" id="CAJFCV020000004">
    <property type="protein sequence ID" value="CAG9113596.1"/>
    <property type="molecule type" value="Genomic_DNA"/>
</dbReference>
<keyword evidence="4" id="KW-1185">Reference proteome</keyword>
<feature type="transmembrane region" description="Helical" evidence="1">
    <location>
        <begin position="41"/>
        <end position="67"/>
    </location>
</feature>
<dbReference type="SMR" id="A0A1I7SEK5"/>
<protein>
    <submittedName>
        <fullName evidence="2">(pine wood nematode) hypothetical protein</fullName>
    </submittedName>
</protein>
<feature type="transmembrane region" description="Helical" evidence="1">
    <location>
        <begin position="6"/>
        <end position="29"/>
    </location>
</feature>
<reference evidence="5" key="1">
    <citation type="submission" date="2016-11" db="UniProtKB">
        <authorList>
            <consortium name="WormBaseParasite"/>
        </authorList>
    </citation>
    <scope>IDENTIFICATION</scope>
</reference>
<dbReference type="Proteomes" id="UP000582659">
    <property type="component" value="Unassembled WGS sequence"/>
</dbReference>
<sequence>MSLEKFIFPARCAIFISQNVNSALMFLLTFTVKYVRPSRPFCCAIVVLLNLISTSFFIAAFAILLQIKLDQHVDDPPDDILHLRRFMSEANTTNIIPKSSLYKFVGPYSNTLMKYAAAWCAAFGFLCTFNVSGRILYSWNVKLIANHRYYL</sequence>
<feature type="transmembrane region" description="Helical" evidence="1">
    <location>
        <begin position="116"/>
        <end position="137"/>
    </location>
</feature>
<evidence type="ECO:0000313" key="4">
    <source>
        <dbReference type="Proteomes" id="UP000659654"/>
    </source>
</evidence>
<keyword evidence="1" id="KW-0812">Transmembrane</keyword>
<dbReference type="EMBL" id="CAJFDI010000004">
    <property type="protein sequence ID" value="CAD5224720.1"/>
    <property type="molecule type" value="Genomic_DNA"/>
</dbReference>
<reference evidence="2" key="2">
    <citation type="submission" date="2020-09" db="EMBL/GenBank/DDBJ databases">
        <authorList>
            <person name="Kikuchi T."/>
        </authorList>
    </citation>
    <scope>NUCLEOTIDE SEQUENCE</scope>
    <source>
        <strain evidence="2">Ka4C1</strain>
    </source>
</reference>
<keyword evidence="1" id="KW-1133">Transmembrane helix</keyword>
<accession>A0A1I7SEK5</accession>
<keyword evidence="1" id="KW-0472">Membrane</keyword>
<gene>
    <name evidence="2" type="ORF">BXYJ_LOCUS8185</name>
</gene>
<evidence type="ECO:0000313" key="3">
    <source>
        <dbReference type="Proteomes" id="UP000095284"/>
    </source>
</evidence>
<dbReference type="AlphaFoldDB" id="A0A1I7SEK5"/>
<proteinExistence type="predicted"/>
<organism evidence="3 5">
    <name type="scientific">Bursaphelenchus xylophilus</name>
    <name type="common">Pinewood nematode worm</name>
    <name type="synonym">Aphelenchoides xylophilus</name>
    <dbReference type="NCBI Taxonomy" id="6326"/>
    <lineage>
        <taxon>Eukaryota</taxon>
        <taxon>Metazoa</taxon>
        <taxon>Ecdysozoa</taxon>
        <taxon>Nematoda</taxon>
        <taxon>Chromadorea</taxon>
        <taxon>Rhabditida</taxon>
        <taxon>Tylenchina</taxon>
        <taxon>Tylenchomorpha</taxon>
        <taxon>Aphelenchoidea</taxon>
        <taxon>Aphelenchoididae</taxon>
        <taxon>Bursaphelenchus</taxon>
    </lineage>
</organism>
<dbReference type="Proteomes" id="UP000095284">
    <property type="component" value="Unplaced"/>
</dbReference>
<name>A0A1I7SEK5_BURXY</name>
<dbReference type="Proteomes" id="UP000659654">
    <property type="component" value="Unassembled WGS sequence"/>
</dbReference>
<evidence type="ECO:0000313" key="2">
    <source>
        <dbReference type="EMBL" id="CAD5224720.1"/>
    </source>
</evidence>
<evidence type="ECO:0000313" key="5">
    <source>
        <dbReference type="WBParaSite" id="BXY_1146400.1"/>
    </source>
</evidence>
<dbReference type="WBParaSite" id="BXY_1146400.1">
    <property type="protein sequence ID" value="BXY_1146400.1"/>
    <property type="gene ID" value="BXY_1146400"/>
</dbReference>
<evidence type="ECO:0000256" key="1">
    <source>
        <dbReference type="SAM" id="Phobius"/>
    </source>
</evidence>